<evidence type="ECO:0000313" key="3">
    <source>
        <dbReference type="Proteomes" id="UP000019226"/>
    </source>
</evidence>
<keyword evidence="1" id="KW-0472">Membrane</keyword>
<sequence length="72" mass="8104">MLISSTAWFVVVTLIFGIAFSFARGHAPNLDDIWPWIAAALSPRYLPRSRQKETPRNFQNATIFGALITPRS</sequence>
<proteinExistence type="predicted"/>
<protein>
    <submittedName>
        <fullName evidence="2">Uncharacterized protein</fullName>
    </submittedName>
</protein>
<gene>
    <name evidence="2" type="ORF">CCASEI_10940</name>
</gene>
<keyword evidence="3" id="KW-1185">Reference proteome</keyword>
<dbReference type="EMBL" id="CP004350">
    <property type="protein sequence ID" value="AHI20743.1"/>
    <property type="molecule type" value="Genomic_DNA"/>
</dbReference>
<dbReference type="Proteomes" id="UP000019226">
    <property type="component" value="Chromosome"/>
</dbReference>
<name>A0ABM5PSH6_9CORY</name>
<organism evidence="2 3">
    <name type="scientific">Corynebacterium casei LMG S-19264</name>
    <dbReference type="NCBI Taxonomy" id="1285583"/>
    <lineage>
        <taxon>Bacteria</taxon>
        <taxon>Bacillati</taxon>
        <taxon>Actinomycetota</taxon>
        <taxon>Actinomycetes</taxon>
        <taxon>Mycobacteriales</taxon>
        <taxon>Corynebacteriaceae</taxon>
        <taxon>Corynebacterium</taxon>
    </lineage>
</organism>
<keyword evidence="1" id="KW-0812">Transmembrane</keyword>
<keyword evidence="1" id="KW-1133">Transmembrane helix</keyword>
<feature type="transmembrane region" description="Helical" evidence="1">
    <location>
        <begin position="6"/>
        <end position="23"/>
    </location>
</feature>
<accession>A0ABM5PSH6</accession>
<evidence type="ECO:0000256" key="1">
    <source>
        <dbReference type="SAM" id="Phobius"/>
    </source>
</evidence>
<reference evidence="3" key="1">
    <citation type="submission" date="2013-02" db="EMBL/GenBank/DDBJ databases">
        <title>The complete genome sequence of Corynebacterium casei LMG S-19264 (=DSM 44701).</title>
        <authorList>
            <person name="Ruckert C."/>
            <person name="Albersmeier A."/>
            <person name="Kalinowski J."/>
        </authorList>
    </citation>
    <scope>NUCLEOTIDE SEQUENCE [LARGE SCALE GENOMIC DNA]</scope>
    <source>
        <strain evidence="3">LMG S-19264</strain>
    </source>
</reference>
<evidence type="ECO:0000313" key="2">
    <source>
        <dbReference type="EMBL" id="AHI20743.1"/>
    </source>
</evidence>